<feature type="region of interest" description="Disordered" evidence="3">
    <location>
        <begin position="1365"/>
        <end position="1402"/>
    </location>
</feature>
<keyword evidence="2" id="KW-0808">Transferase</keyword>
<sequence length="1402" mass="156541">MASVSDDDFLLDFFASDGDDDYSSDDFPSQLTQDNLYPSTHSLGLTRSYVPLWTCVDAFREFYQNWKDAIVASFELNPRDPHSFAPRRTETSTHVQVTVHRQTPPAADPGPSQTQELLGFIRLNKRTGCLELANFKAQLEMRNLSLGGTSKRGQGHDKKFAGVHGEGFKLAALVMRRNGHAVRISSSSYYWNFGFNGTGRDRFYCKLSAPSPATLEKERAALMQETAQGRPRTDLKSYMSEDVMVRISKARGDEGRKVMADAFSDWEAVTLDLKGPRKDGIIRTAVGDLILDPAFAGRVYLKGLCVGRGGPEGKPYTLCYNFAQGYINRDRERLTDINHEASTLAAIWQQPILEGREDIARRYLDLFYNHRHSPDILLADKVVSRAVAETIWRQMQKDAPGAFFYSDGDDTTAEEGGDMRQREIIEMALKKEPKKVYRILWRVLRRYSLVRTPHEERCRLFQLSEPAGVVGGFAQNGLRLVRAAFLLHQKFLGITICVVRGGDTGIDVLYLRGEGQGEEPSRLLIHEKWFNFTTSHEGADCELSALATWDGEHSSNPMGDFYCDHIVLDLFELVMRELRGPLQFDHAEADAARRAFRKIIRQMPRSVEVSTTPRAGELQVTWTSSGMDKVAAKRGLIIQYHITLHQASSCHEQYSDDLFYREYVENIYDSDDDVDEAPCNCPRQIVCAESCSGVRFNDLDPAERYFPMVARIGTGIHSSLFGWPPAPLSPASRPKTPQLSRTRPIALPKSPPSRSTAVPATPHRLLRDRLPDREAINSSDLKRDEDQWRKWHDEELPTVISRLFRAPTEVPGHRYHSMPHRGLVDADTLFCDRLNFEFEQGTFVWILKRMHSSSGDSGDSGVSGDSEFCSYITLIHGLHPGDGEEGRCSIPGPHISVTKYTYLGSDKHSALFDCPNNRFPIDDSGPWGLLMHFSAFEGMGTQYDAEIIVLDDITEARCLPPDFGVLHCANQDTLNVPKNKAFCCFARSVTGQSMAFVPLAPSMLPQQEPWNRPKLRRFAKDSVPYVVDFTPGVLGPAEGFAEAGYRLLCGVGFDGQSHFTWRVRNPTCDVFEGKISKVISDLALEQLVLPKMPPPDHPRVACLASGNTVFGLRASSNEMPSMPTFLRLLEDMGTVVTSSLEFDFTVLQMPVAVLHSASASTLFKHIYTLLVNMEQSVALHIVSHRDHNIHQDRRMLIIVASRYPGLDLVGPGPESNPSTHDNSTLYTLLKDLAINNTRSANADDHLNAMATCLSNVIEEADFTRKNLYNHNTGRTILPNTRDCVVVDIGDPTVVSLSSPSSRPLVHKWRGDLLTVGELARIQGFKDDFLFYGPPEVQNKDVLAAQPPAISKAIAKMLRRVIEFSSGSKGRGLGDGAGTAARGQSQNSSRVNKRARVEDAEDD</sequence>
<evidence type="ECO:0000256" key="1">
    <source>
        <dbReference type="ARBA" id="ARBA00022603"/>
    </source>
</evidence>
<feature type="compositionally biased region" description="Basic and acidic residues" evidence="3">
    <location>
        <begin position="765"/>
        <end position="783"/>
    </location>
</feature>
<feature type="region of interest" description="Disordered" evidence="3">
    <location>
        <begin position="727"/>
        <end position="783"/>
    </location>
</feature>
<accession>A0AA39ZVG6</accession>
<proteinExistence type="predicted"/>
<protein>
    <recommendedName>
        <fullName evidence="6">DNA (cytosine-5-)-methyltransferase</fullName>
    </recommendedName>
</protein>
<evidence type="ECO:0008006" key="6">
    <source>
        <dbReference type="Google" id="ProtNLM"/>
    </source>
</evidence>
<evidence type="ECO:0000256" key="2">
    <source>
        <dbReference type="ARBA" id="ARBA00022679"/>
    </source>
</evidence>
<keyword evidence="1" id="KW-0489">Methyltransferase</keyword>
<dbReference type="SUPFAM" id="SSF53335">
    <property type="entry name" value="S-adenosyl-L-methionine-dependent methyltransferases"/>
    <property type="match status" value="1"/>
</dbReference>
<evidence type="ECO:0000256" key="3">
    <source>
        <dbReference type="SAM" id="MobiDB-lite"/>
    </source>
</evidence>
<gene>
    <name evidence="4" type="ORF">B0H67DRAFT_591072</name>
</gene>
<dbReference type="Proteomes" id="UP001172102">
    <property type="component" value="Unassembled WGS sequence"/>
</dbReference>
<dbReference type="InterPro" id="IPR029063">
    <property type="entry name" value="SAM-dependent_MTases_sf"/>
</dbReference>
<name>A0AA39ZVG6_9PEZI</name>
<organism evidence="4 5">
    <name type="scientific">Lasiosphaeris hirsuta</name>
    <dbReference type="NCBI Taxonomy" id="260670"/>
    <lineage>
        <taxon>Eukaryota</taxon>
        <taxon>Fungi</taxon>
        <taxon>Dikarya</taxon>
        <taxon>Ascomycota</taxon>
        <taxon>Pezizomycotina</taxon>
        <taxon>Sordariomycetes</taxon>
        <taxon>Sordariomycetidae</taxon>
        <taxon>Sordariales</taxon>
        <taxon>Lasiosphaeriaceae</taxon>
        <taxon>Lasiosphaeris</taxon>
    </lineage>
</organism>
<comment type="caution">
    <text evidence="4">The sequence shown here is derived from an EMBL/GenBank/DDBJ whole genome shotgun (WGS) entry which is preliminary data.</text>
</comment>
<dbReference type="GO" id="GO:0008168">
    <property type="term" value="F:methyltransferase activity"/>
    <property type="evidence" value="ECO:0007669"/>
    <property type="project" value="UniProtKB-KW"/>
</dbReference>
<dbReference type="Pfam" id="PF00145">
    <property type="entry name" value="DNA_methylase"/>
    <property type="match status" value="1"/>
</dbReference>
<reference evidence="4" key="1">
    <citation type="submission" date="2023-06" db="EMBL/GenBank/DDBJ databases">
        <title>Genome-scale phylogeny and comparative genomics of the fungal order Sordariales.</title>
        <authorList>
            <consortium name="Lawrence Berkeley National Laboratory"/>
            <person name="Hensen N."/>
            <person name="Bonometti L."/>
            <person name="Westerberg I."/>
            <person name="Brannstrom I.O."/>
            <person name="Guillou S."/>
            <person name="Cros-Aarteil S."/>
            <person name="Calhoun S."/>
            <person name="Haridas S."/>
            <person name="Kuo A."/>
            <person name="Mondo S."/>
            <person name="Pangilinan J."/>
            <person name="Riley R."/>
            <person name="Labutti K."/>
            <person name="Andreopoulos B."/>
            <person name="Lipzen A."/>
            <person name="Chen C."/>
            <person name="Yanf M."/>
            <person name="Daum C."/>
            <person name="Ng V."/>
            <person name="Clum A."/>
            <person name="Steindorff A."/>
            <person name="Ohm R."/>
            <person name="Martin F."/>
            <person name="Silar P."/>
            <person name="Natvig D."/>
            <person name="Lalanne C."/>
            <person name="Gautier V."/>
            <person name="Ament-Velasquez S.L."/>
            <person name="Kruys A."/>
            <person name="Hutchinson M.I."/>
            <person name="Powell A.J."/>
            <person name="Barry K."/>
            <person name="Miller A.N."/>
            <person name="Grigoriev I.V."/>
            <person name="Debuchy R."/>
            <person name="Gladieux P."/>
            <person name="Thoren M.H."/>
            <person name="Johannesson H."/>
        </authorList>
    </citation>
    <scope>NUCLEOTIDE SEQUENCE</scope>
    <source>
        <strain evidence="4">SMH4607-1</strain>
    </source>
</reference>
<dbReference type="EMBL" id="JAUKUA010000007">
    <property type="protein sequence ID" value="KAK0704306.1"/>
    <property type="molecule type" value="Genomic_DNA"/>
</dbReference>
<dbReference type="InterPro" id="IPR001525">
    <property type="entry name" value="C5_MeTfrase"/>
</dbReference>
<evidence type="ECO:0000313" key="5">
    <source>
        <dbReference type="Proteomes" id="UP001172102"/>
    </source>
</evidence>
<dbReference type="GO" id="GO:0032259">
    <property type="term" value="P:methylation"/>
    <property type="evidence" value="ECO:0007669"/>
    <property type="project" value="UniProtKB-KW"/>
</dbReference>
<keyword evidence="5" id="KW-1185">Reference proteome</keyword>
<evidence type="ECO:0000313" key="4">
    <source>
        <dbReference type="EMBL" id="KAK0704306.1"/>
    </source>
</evidence>